<comment type="similarity">
    <text evidence="1">Belongs to the AfsR/DnrI/RedD regulatory family.</text>
</comment>
<dbReference type="SUPFAM" id="SSF52540">
    <property type="entry name" value="P-loop containing nucleoside triphosphate hydrolases"/>
    <property type="match status" value="1"/>
</dbReference>
<dbReference type="EMBL" id="BAAAZR010000040">
    <property type="protein sequence ID" value="GAA3837541.1"/>
    <property type="molecule type" value="Genomic_DNA"/>
</dbReference>
<keyword evidence="10" id="KW-1185">Reference proteome</keyword>
<keyword evidence="3 6" id="KW-0238">DNA-binding</keyword>
<keyword evidence="2" id="KW-0805">Transcription regulation</keyword>
<reference evidence="10" key="1">
    <citation type="journal article" date="2019" name="Int. J. Syst. Evol. Microbiol.">
        <title>The Global Catalogue of Microorganisms (GCM) 10K type strain sequencing project: providing services to taxonomists for standard genome sequencing and annotation.</title>
        <authorList>
            <consortium name="The Broad Institute Genomics Platform"/>
            <consortium name="The Broad Institute Genome Sequencing Center for Infectious Disease"/>
            <person name="Wu L."/>
            <person name="Ma J."/>
        </authorList>
    </citation>
    <scope>NUCLEOTIDE SEQUENCE [LARGE SCALE GENOMIC DNA]</scope>
    <source>
        <strain evidence="10">JCM 16908</strain>
    </source>
</reference>
<comment type="caution">
    <text evidence="9">The sequence shown here is derived from an EMBL/GenBank/DDBJ whole genome shotgun (WGS) entry which is preliminary data.</text>
</comment>
<dbReference type="InterPro" id="IPR051677">
    <property type="entry name" value="AfsR-DnrI-RedD_regulator"/>
</dbReference>
<dbReference type="Gene3D" id="3.40.50.300">
    <property type="entry name" value="P-loop containing nucleotide triphosphate hydrolases"/>
    <property type="match status" value="1"/>
</dbReference>
<dbReference type="RefSeq" id="WP_344950448.1">
    <property type="nucleotide sequence ID" value="NZ_BAAAZR010000040.1"/>
</dbReference>
<evidence type="ECO:0000256" key="4">
    <source>
        <dbReference type="ARBA" id="ARBA00023163"/>
    </source>
</evidence>
<dbReference type="InterPro" id="IPR011990">
    <property type="entry name" value="TPR-like_helical_dom_sf"/>
</dbReference>
<evidence type="ECO:0000313" key="9">
    <source>
        <dbReference type="EMBL" id="GAA3837541.1"/>
    </source>
</evidence>
<evidence type="ECO:0000313" key="10">
    <source>
        <dbReference type="Proteomes" id="UP001500888"/>
    </source>
</evidence>
<dbReference type="PRINTS" id="PR00364">
    <property type="entry name" value="DISEASERSIST"/>
</dbReference>
<dbReference type="InterPro" id="IPR019734">
    <property type="entry name" value="TPR_rpt"/>
</dbReference>
<proteinExistence type="inferred from homology"/>
<evidence type="ECO:0000256" key="7">
    <source>
        <dbReference type="SAM" id="MobiDB-lite"/>
    </source>
</evidence>
<organism evidence="9 10">
    <name type="scientific">Sphaerisporangium flaviroseum</name>
    <dbReference type="NCBI Taxonomy" id="509199"/>
    <lineage>
        <taxon>Bacteria</taxon>
        <taxon>Bacillati</taxon>
        <taxon>Actinomycetota</taxon>
        <taxon>Actinomycetes</taxon>
        <taxon>Streptosporangiales</taxon>
        <taxon>Streptosporangiaceae</taxon>
        <taxon>Sphaerisporangium</taxon>
    </lineage>
</organism>
<dbReference type="InterPro" id="IPR002182">
    <property type="entry name" value="NB-ARC"/>
</dbReference>
<feature type="DNA-binding region" description="OmpR/PhoB-type" evidence="6">
    <location>
        <begin position="1"/>
        <end position="94"/>
    </location>
</feature>
<dbReference type="SUPFAM" id="SSF48452">
    <property type="entry name" value="TPR-like"/>
    <property type="match status" value="3"/>
</dbReference>
<dbReference type="SUPFAM" id="SSF46894">
    <property type="entry name" value="C-terminal effector domain of the bipartite response regulators"/>
    <property type="match status" value="1"/>
</dbReference>
<dbReference type="InterPro" id="IPR005158">
    <property type="entry name" value="BTAD"/>
</dbReference>
<keyword evidence="4" id="KW-0804">Transcription</keyword>
<dbReference type="Pfam" id="PF00931">
    <property type="entry name" value="NB-ARC"/>
    <property type="match status" value="1"/>
</dbReference>
<dbReference type="SMART" id="SM00028">
    <property type="entry name" value="TPR"/>
    <property type="match status" value="7"/>
</dbReference>
<evidence type="ECO:0000259" key="8">
    <source>
        <dbReference type="PROSITE" id="PS51755"/>
    </source>
</evidence>
<dbReference type="SMART" id="SM01043">
    <property type="entry name" value="BTAD"/>
    <property type="match status" value="1"/>
</dbReference>
<sequence>MLQFRLLGPVEVVTSTGPVALGGRKPRTLLVTLLLSIGKVVTASRLVDAVWGDDPPEAARGLIQTYVSMLRKAFAEHGYPEVIESRHRGYVIAADAGTLDATLFQRLSAEAKSRAERGDFERASTLWRQAEALWHGPALDGLDTHAVEARHLQQLRVSAAEDRMAACLASGGLDHADELSRLVDLHPANERLRGQLMITLYRLNRQADALECFRQGRQLLIDQIGVEPGADLASIHTAILRNDPKLLKAAAAAPREQPHQPVTPAQLPSAPADFTGRRAELDALATALGGGGIQVVSGQGGSGKTALALSAAHRTAPRFPDGQLFAELRGMSPSPAPVGDVLARFLKALHVETEHLPGSDEERAELYRSLVANRRMLVVLDDAADERQVRPLLPGAPDSAVLVTSRNRLASLPGAALVELTMLPDQEAHQLLEHIVGQERIAADPEAAARITAACGNLPLAIRVAGGRLAARRRLPLAVLADRLSDERRRLDELSIGDLAVRSTISLSYQALDPPARMALRRVAYLGVPDFSAWSVSWLMDVSLPEAEDALERLVDEQLVDFAGVDALGRLRYRRHDLVALFGRERAELEESAEELCAAVSRVLTHWLALVESIAAKSPPAVIRWRQTPVPAVTLPEPVVARVLAEPQRWLDIEAAALVVGVERAATLGLHELAYRFTSARKLVEFEGANRFEFRARIISAALAASRLAGHRYGTATMLAELAQLRYDQDLFAESRQHFGEALSLFRDLGDAHGQATALAGLGIACREPGHLTEAVHFLDQAAALLDALGDRGGVGYARRLSGSVRLEQGDYPGAYADLQESLEAYHSVGSHRGVAYAMRSLGLYYRARGEYDAALQSFERAADTFRKLGDVVMHSYAVRALAKTELRLGRHAEALERLSWSLGVVRAARDRWGEALTLRVLGQAHLVCGRLCEAESCLLESLALWDTMQTPLWRARTLHDLALLYRRRGEHERAEAADAEARKTFQDLGAREFHELFEPPA</sequence>
<name>A0ABP7J8W2_9ACTN</name>
<evidence type="ECO:0000256" key="1">
    <source>
        <dbReference type="ARBA" id="ARBA00005820"/>
    </source>
</evidence>
<accession>A0ABP7J8W2</accession>
<dbReference type="Gene3D" id="1.10.10.10">
    <property type="entry name" value="Winged helix-like DNA-binding domain superfamily/Winged helix DNA-binding domain"/>
    <property type="match status" value="1"/>
</dbReference>
<evidence type="ECO:0000256" key="2">
    <source>
        <dbReference type="ARBA" id="ARBA00023015"/>
    </source>
</evidence>
<gene>
    <name evidence="9" type="ORF">GCM10022226_69560</name>
</gene>
<dbReference type="PANTHER" id="PTHR35807">
    <property type="entry name" value="TRANSCRIPTIONAL REGULATOR REDD-RELATED"/>
    <property type="match status" value="1"/>
</dbReference>
<dbReference type="PROSITE" id="PS51755">
    <property type="entry name" value="OMPR_PHOB"/>
    <property type="match status" value="1"/>
</dbReference>
<feature type="domain" description="OmpR/PhoB-type" evidence="8">
    <location>
        <begin position="1"/>
        <end position="94"/>
    </location>
</feature>
<dbReference type="Pfam" id="PF13424">
    <property type="entry name" value="TPR_12"/>
    <property type="match status" value="2"/>
</dbReference>
<dbReference type="InterPro" id="IPR036388">
    <property type="entry name" value="WH-like_DNA-bd_sf"/>
</dbReference>
<dbReference type="InterPro" id="IPR001867">
    <property type="entry name" value="OmpR/PhoB-type_DNA-bd"/>
</dbReference>
<protein>
    <submittedName>
        <fullName evidence="9">BTAD domain-containing putative transcriptional regulator</fullName>
    </submittedName>
</protein>
<dbReference type="Proteomes" id="UP001500888">
    <property type="component" value="Unassembled WGS sequence"/>
</dbReference>
<dbReference type="Pfam" id="PF13374">
    <property type="entry name" value="TPR_10"/>
    <property type="match status" value="1"/>
</dbReference>
<keyword evidence="5" id="KW-0802">TPR repeat</keyword>
<dbReference type="Gene3D" id="1.25.40.10">
    <property type="entry name" value="Tetratricopeptide repeat domain"/>
    <property type="match status" value="3"/>
</dbReference>
<dbReference type="PANTHER" id="PTHR35807:SF1">
    <property type="entry name" value="TRANSCRIPTIONAL REGULATOR REDD"/>
    <property type="match status" value="1"/>
</dbReference>
<evidence type="ECO:0000256" key="5">
    <source>
        <dbReference type="PROSITE-ProRule" id="PRU00339"/>
    </source>
</evidence>
<feature type="repeat" description="TPR" evidence="5">
    <location>
        <begin position="836"/>
        <end position="869"/>
    </location>
</feature>
<dbReference type="Pfam" id="PF03704">
    <property type="entry name" value="BTAD"/>
    <property type="match status" value="1"/>
</dbReference>
<dbReference type="InterPro" id="IPR027417">
    <property type="entry name" value="P-loop_NTPase"/>
</dbReference>
<dbReference type="SMART" id="SM00862">
    <property type="entry name" value="Trans_reg_C"/>
    <property type="match status" value="1"/>
</dbReference>
<dbReference type="InterPro" id="IPR016032">
    <property type="entry name" value="Sig_transdc_resp-reg_C-effctor"/>
</dbReference>
<feature type="region of interest" description="Disordered" evidence="7">
    <location>
        <begin position="250"/>
        <end position="272"/>
    </location>
</feature>
<dbReference type="CDD" id="cd15831">
    <property type="entry name" value="BTAD"/>
    <property type="match status" value="1"/>
</dbReference>
<dbReference type="PROSITE" id="PS50005">
    <property type="entry name" value="TPR"/>
    <property type="match status" value="1"/>
</dbReference>
<evidence type="ECO:0000256" key="3">
    <source>
        <dbReference type="ARBA" id="ARBA00023125"/>
    </source>
</evidence>
<evidence type="ECO:0000256" key="6">
    <source>
        <dbReference type="PROSITE-ProRule" id="PRU01091"/>
    </source>
</evidence>
<dbReference type="Pfam" id="PF00486">
    <property type="entry name" value="Trans_reg_C"/>
    <property type="match status" value="1"/>
</dbReference>